<dbReference type="Proteomes" id="UP001311915">
    <property type="component" value="Unassembled WGS sequence"/>
</dbReference>
<feature type="region of interest" description="Disordered" evidence="1">
    <location>
        <begin position="131"/>
        <end position="190"/>
    </location>
</feature>
<gene>
    <name evidence="2" type="ORF">R3W88_033204</name>
</gene>
<keyword evidence="3" id="KW-1185">Reference proteome</keyword>
<protein>
    <submittedName>
        <fullName evidence="2">Uncharacterized protein</fullName>
    </submittedName>
</protein>
<dbReference type="AlphaFoldDB" id="A0AAV9K4Y3"/>
<dbReference type="EMBL" id="JAWPEI010000022">
    <property type="protein sequence ID" value="KAK4707232.1"/>
    <property type="molecule type" value="Genomic_DNA"/>
</dbReference>
<organism evidence="2 3">
    <name type="scientific">Solanum pinnatisectum</name>
    <name type="common">tansyleaf nightshade</name>
    <dbReference type="NCBI Taxonomy" id="50273"/>
    <lineage>
        <taxon>Eukaryota</taxon>
        <taxon>Viridiplantae</taxon>
        <taxon>Streptophyta</taxon>
        <taxon>Embryophyta</taxon>
        <taxon>Tracheophyta</taxon>
        <taxon>Spermatophyta</taxon>
        <taxon>Magnoliopsida</taxon>
        <taxon>eudicotyledons</taxon>
        <taxon>Gunneridae</taxon>
        <taxon>Pentapetalae</taxon>
        <taxon>asterids</taxon>
        <taxon>lamiids</taxon>
        <taxon>Solanales</taxon>
        <taxon>Solanaceae</taxon>
        <taxon>Solanoideae</taxon>
        <taxon>Solaneae</taxon>
        <taxon>Solanum</taxon>
    </lineage>
</organism>
<evidence type="ECO:0000313" key="2">
    <source>
        <dbReference type="EMBL" id="KAK4707232.1"/>
    </source>
</evidence>
<comment type="caution">
    <text evidence="2">The sequence shown here is derived from an EMBL/GenBank/DDBJ whole genome shotgun (WGS) entry which is preliminary data.</text>
</comment>
<reference evidence="2 3" key="1">
    <citation type="submission" date="2023-10" db="EMBL/GenBank/DDBJ databases">
        <title>Genome-Wide Identification Analysis in wild type Solanum Pinnatisectum Reveals Some Genes Defensing Phytophthora Infestans.</title>
        <authorList>
            <person name="Sun C."/>
        </authorList>
    </citation>
    <scope>NUCLEOTIDE SEQUENCE [LARGE SCALE GENOMIC DNA]</scope>
    <source>
        <strain evidence="2">LQN</strain>
        <tissue evidence="2">Leaf</tissue>
    </source>
</reference>
<feature type="compositionally biased region" description="Basic residues" evidence="1">
    <location>
        <begin position="171"/>
        <end position="184"/>
    </location>
</feature>
<name>A0AAV9K4Y3_9SOLN</name>
<evidence type="ECO:0000313" key="3">
    <source>
        <dbReference type="Proteomes" id="UP001311915"/>
    </source>
</evidence>
<accession>A0AAV9K4Y3</accession>
<proteinExistence type="predicted"/>
<feature type="compositionally biased region" description="Basic and acidic residues" evidence="1">
    <location>
        <begin position="131"/>
        <end position="146"/>
    </location>
</feature>
<evidence type="ECO:0000256" key="1">
    <source>
        <dbReference type="SAM" id="MobiDB-lite"/>
    </source>
</evidence>
<sequence>MQENMLFITYALKSLRLVRNGHPSIPIGLEVSTIINTPKLQAFYSFKPRLNLFEIHRKSSDDILLSPFLFMSIVPFEFSSELGVVQTSENSINRGSRVALGEHPQLIAQQTSVHPQLIARDAATSSYVIEHEETTDIRDENVNAKEDDSDLPSNLDNDSELDEDLRAFRTERRKKIHQNKKRKVPVPTPG</sequence>